<dbReference type="Proteomes" id="UP000466517">
    <property type="component" value="Chromosome"/>
</dbReference>
<evidence type="ECO:0000256" key="1">
    <source>
        <dbReference type="SAM" id="MobiDB-lite"/>
    </source>
</evidence>
<organism evidence="2 3">
    <name type="scientific">Mycolicibacterium madagascariense</name>
    <dbReference type="NCBI Taxonomy" id="212765"/>
    <lineage>
        <taxon>Bacteria</taxon>
        <taxon>Bacillati</taxon>
        <taxon>Actinomycetota</taxon>
        <taxon>Actinomycetes</taxon>
        <taxon>Mycobacteriales</taxon>
        <taxon>Mycobacteriaceae</taxon>
        <taxon>Mycolicibacterium</taxon>
    </lineage>
</organism>
<feature type="region of interest" description="Disordered" evidence="1">
    <location>
        <begin position="91"/>
        <end position="127"/>
    </location>
</feature>
<protein>
    <submittedName>
        <fullName evidence="2">Uncharacterized protein</fullName>
    </submittedName>
</protein>
<sequence length="127" mass="12882">MVDAPAAPVDDDAEVPLGPVAGLLEVAPDKDIPLDVPDVPAAVDPASESLVDVEPFDDVLLPLPTDSPESPACVAEELASEWVVSAWATAAPESSAAPTPTLNAPAVNQPDTGSTRPPSRAAARLLC</sequence>
<gene>
    <name evidence="2" type="ORF">MMAD_27910</name>
</gene>
<dbReference type="KEGG" id="mmag:MMAD_27910"/>
<evidence type="ECO:0000313" key="2">
    <source>
        <dbReference type="EMBL" id="BBZ28496.1"/>
    </source>
</evidence>
<keyword evidence="3" id="KW-1185">Reference proteome</keyword>
<reference evidence="2 3" key="1">
    <citation type="journal article" date="2019" name="Emerg. Microbes Infect.">
        <title>Comprehensive subspecies identification of 175 nontuberculous mycobacteria species based on 7547 genomic profiles.</title>
        <authorList>
            <person name="Matsumoto Y."/>
            <person name="Kinjo T."/>
            <person name="Motooka D."/>
            <person name="Nabeya D."/>
            <person name="Jung N."/>
            <person name="Uechi K."/>
            <person name="Horii T."/>
            <person name="Iida T."/>
            <person name="Fujita J."/>
            <person name="Nakamura S."/>
        </authorList>
    </citation>
    <scope>NUCLEOTIDE SEQUENCE [LARGE SCALE GENOMIC DNA]</scope>
    <source>
        <strain evidence="2 3">JCM 13574</strain>
    </source>
</reference>
<proteinExistence type="predicted"/>
<name>A0A7I7XH28_9MYCO</name>
<evidence type="ECO:0000313" key="3">
    <source>
        <dbReference type="Proteomes" id="UP000466517"/>
    </source>
</evidence>
<feature type="compositionally biased region" description="Low complexity" evidence="1">
    <location>
        <begin position="91"/>
        <end position="101"/>
    </location>
</feature>
<dbReference type="EMBL" id="AP022610">
    <property type="protein sequence ID" value="BBZ28496.1"/>
    <property type="molecule type" value="Genomic_DNA"/>
</dbReference>
<accession>A0A7I7XH28</accession>
<dbReference type="AlphaFoldDB" id="A0A7I7XH28"/>